<dbReference type="Proteomes" id="UP000467840">
    <property type="component" value="Chromosome 13"/>
</dbReference>
<sequence>MNYLHMIDYENEGEATGVDDKCESKLFMDKDGFGIDGGRDGMVLLGVVFEEDVFGVGWGSEIKCGMTGICGSSREE</sequence>
<accession>A0A6A6KT42</accession>
<dbReference type="EMBL" id="JAAGAX010000014">
    <property type="protein sequence ID" value="KAF2292161.1"/>
    <property type="molecule type" value="Genomic_DNA"/>
</dbReference>
<gene>
    <name evidence="1" type="ORF">GH714_014697</name>
</gene>
<name>A0A6A6KT42_HEVBR</name>
<proteinExistence type="predicted"/>
<keyword evidence="2" id="KW-1185">Reference proteome</keyword>
<evidence type="ECO:0000313" key="2">
    <source>
        <dbReference type="Proteomes" id="UP000467840"/>
    </source>
</evidence>
<reference evidence="1 2" key="1">
    <citation type="journal article" date="2020" name="Mol. Plant">
        <title>The Chromosome-Based Rubber Tree Genome Provides New Insights into Spurge Genome Evolution and Rubber Biosynthesis.</title>
        <authorList>
            <person name="Liu J."/>
            <person name="Shi C."/>
            <person name="Shi C.C."/>
            <person name="Li W."/>
            <person name="Zhang Q.J."/>
            <person name="Zhang Y."/>
            <person name="Li K."/>
            <person name="Lu H.F."/>
            <person name="Shi C."/>
            <person name="Zhu S.T."/>
            <person name="Xiao Z.Y."/>
            <person name="Nan H."/>
            <person name="Yue Y."/>
            <person name="Zhu X.G."/>
            <person name="Wu Y."/>
            <person name="Hong X.N."/>
            <person name="Fan G.Y."/>
            <person name="Tong Y."/>
            <person name="Zhang D."/>
            <person name="Mao C.L."/>
            <person name="Liu Y.L."/>
            <person name="Hao S.J."/>
            <person name="Liu W.Q."/>
            <person name="Lv M.Q."/>
            <person name="Zhang H.B."/>
            <person name="Liu Y."/>
            <person name="Hu-Tang G.R."/>
            <person name="Wang J.P."/>
            <person name="Wang J.H."/>
            <person name="Sun Y.H."/>
            <person name="Ni S.B."/>
            <person name="Chen W.B."/>
            <person name="Zhang X.C."/>
            <person name="Jiao Y.N."/>
            <person name="Eichler E.E."/>
            <person name="Li G.H."/>
            <person name="Liu X."/>
            <person name="Gao L.Z."/>
        </authorList>
    </citation>
    <scope>NUCLEOTIDE SEQUENCE [LARGE SCALE GENOMIC DNA]</scope>
    <source>
        <strain evidence="2">cv. GT1</strain>
        <tissue evidence="1">Leaf</tissue>
    </source>
</reference>
<protein>
    <submittedName>
        <fullName evidence="1">Uncharacterized protein</fullName>
    </submittedName>
</protein>
<organism evidence="1 2">
    <name type="scientific">Hevea brasiliensis</name>
    <name type="common">Para rubber tree</name>
    <name type="synonym">Siphonia brasiliensis</name>
    <dbReference type="NCBI Taxonomy" id="3981"/>
    <lineage>
        <taxon>Eukaryota</taxon>
        <taxon>Viridiplantae</taxon>
        <taxon>Streptophyta</taxon>
        <taxon>Embryophyta</taxon>
        <taxon>Tracheophyta</taxon>
        <taxon>Spermatophyta</taxon>
        <taxon>Magnoliopsida</taxon>
        <taxon>eudicotyledons</taxon>
        <taxon>Gunneridae</taxon>
        <taxon>Pentapetalae</taxon>
        <taxon>rosids</taxon>
        <taxon>fabids</taxon>
        <taxon>Malpighiales</taxon>
        <taxon>Euphorbiaceae</taxon>
        <taxon>Crotonoideae</taxon>
        <taxon>Micrandreae</taxon>
        <taxon>Hevea</taxon>
    </lineage>
</organism>
<comment type="caution">
    <text evidence="1">The sequence shown here is derived from an EMBL/GenBank/DDBJ whole genome shotgun (WGS) entry which is preliminary data.</text>
</comment>
<evidence type="ECO:0000313" key="1">
    <source>
        <dbReference type="EMBL" id="KAF2292161.1"/>
    </source>
</evidence>
<dbReference type="AlphaFoldDB" id="A0A6A6KT42"/>